<protein>
    <submittedName>
        <fullName evidence="1">Uncharacterized protein</fullName>
    </submittedName>
</protein>
<organism evidence="1 2">
    <name type="scientific">Haemonchus placei</name>
    <name type="common">Barber's pole worm</name>
    <dbReference type="NCBI Taxonomy" id="6290"/>
    <lineage>
        <taxon>Eukaryota</taxon>
        <taxon>Metazoa</taxon>
        <taxon>Ecdysozoa</taxon>
        <taxon>Nematoda</taxon>
        <taxon>Chromadorea</taxon>
        <taxon>Rhabditida</taxon>
        <taxon>Rhabditina</taxon>
        <taxon>Rhabditomorpha</taxon>
        <taxon>Strongyloidea</taxon>
        <taxon>Trichostrongylidae</taxon>
        <taxon>Haemonchus</taxon>
    </lineage>
</organism>
<gene>
    <name evidence="1" type="ORF">HPLM_LOCUS1555</name>
</gene>
<evidence type="ECO:0000313" key="1">
    <source>
        <dbReference type="EMBL" id="VDO10113.1"/>
    </source>
</evidence>
<proteinExistence type="predicted"/>
<keyword evidence="2" id="KW-1185">Reference proteome</keyword>
<evidence type="ECO:0000313" key="2">
    <source>
        <dbReference type="Proteomes" id="UP000268014"/>
    </source>
</evidence>
<sequence>MTRYGRLGLLEEGTSGTCRGCRCEANYTVKGNDVR</sequence>
<dbReference type="Proteomes" id="UP000268014">
    <property type="component" value="Unassembled WGS sequence"/>
</dbReference>
<accession>A0A3P7TR52</accession>
<name>A0A3P7TR52_HAEPC</name>
<dbReference type="AlphaFoldDB" id="A0A3P7TR52"/>
<dbReference type="EMBL" id="UZAF01002144">
    <property type="protein sequence ID" value="VDO10113.1"/>
    <property type="molecule type" value="Genomic_DNA"/>
</dbReference>
<reference evidence="1 2" key="1">
    <citation type="submission" date="2018-11" db="EMBL/GenBank/DDBJ databases">
        <authorList>
            <consortium name="Pathogen Informatics"/>
        </authorList>
    </citation>
    <scope>NUCLEOTIDE SEQUENCE [LARGE SCALE GENOMIC DNA]</scope>
    <source>
        <strain evidence="1 2">MHpl1</strain>
    </source>
</reference>